<dbReference type="RefSeq" id="WP_091590440.1">
    <property type="nucleotide sequence ID" value="NZ_FNEE01000001.1"/>
</dbReference>
<feature type="region of interest" description="Disordered" evidence="1">
    <location>
        <begin position="1"/>
        <end position="24"/>
    </location>
</feature>
<gene>
    <name evidence="2" type="ORF">SAMN05428953_101537</name>
</gene>
<organism evidence="2 3">
    <name type="scientific">Mesorhizobium muleiense</name>
    <dbReference type="NCBI Taxonomy" id="1004279"/>
    <lineage>
        <taxon>Bacteria</taxon>
        <taxon>Pseudomonadati</taxon>
        <taxon>Pseudomonadota</taxon>
        <taxon>Alphaproteobacteria</taxon>
        <taxon>Hyphomicrobiales</taxon>
        <taxon>Phyllobacteriaceae</taxon>
        <taxon>Mesorhizobium</taxon>
    </lineage>
</organism>
<dbReference type="EMBL" id="FNEE01000001">
    <property type="protein sequence ID" value="SDI24309.1"/>
    <property type="molecule type" value="Genomic_DNA"/>
</dbReference>
<name>A0A1G8IZE6_9HYPH</name>
<protein>
    <submittedName>
        <fullName evidence="2">Uncharacterized protein</fullName>
    </submittedName>
</protein>
<accession>A0A1G8IZE6</accession>
<evidence type="ECO:0000313" key="3">
    <source>
        <dbReference type="Proteomes" id="UP000198894"/>
    </source>
</evidence>
<proteinExistence type="predicted"/>
<reference evidence="3" key="1">
    <citation type="submission" date="2016-10" db="EMBL/GenBank/DDBJ databases">
        <authorList>
            <person name="Varghese N."/>
            <person name="Submissions S."/>
        </authorList>
    </citation>
    <scope>NUCLEOTIDE SEQUENCE [LARGE SCALE GENOMIC DNA]</scope>
    <source>
        <strain evidence="3">CGMCC 1.11022</strain>
    </source>
</reference>
<sequence length="63" mass="7083">MTTIGEKWPSSAQPENPFKRGEDGKIRSLSAITAIARENPRRAIELCKAAGEDLNKWFPMNPR</sequence>
<keyword evidence="3" id="KW-1185">Reference proteome</keyword>
<dbReference type="Proteomes" id="UP000198894">
    <property type="component" value="Unassembled WGS sequence"/>
</dbReference>
<evidence type="ECO:0000256" key="1">
    <source>
        <dbReference type="SAM" id="MobiDB-lite"/>
    </source>
</evidence>
<evidence type="ECO:0000313" key="2">
    <source>
        <dbReference type="EMBL" id="SDI24309.1"/>
    </source>
</evidence>
<dbReference type="AlphaFoldDB" id="A0A1G8IZE6"/>